<keyword evidence="1" id="KW-0472">Membrane</keyword>
<dbReference type="RefSeq" id="WP_152164833.1">
    <property type="nucleotide sequence ID" value="NZ_CP045068.1"/>
</dbReference>
<name>A0A5P8JU50_9LACO</name>
<evidence type="ECO:0000313" key="2">
    <source>
        <dbReference type="EMBL" id="QFQ92588.1"/>
    </source>
</evidence>
<keyword evidence="1" id="KW-0812">Transmembrane</keyword>
<organism evidence="2 3">
    <name type="scientific">Lacticaseibacillus manihotivorans</name>
    <dbReference type="NCBI Taxonomy" id="88233"/>
    <lineage>
        <taxon>Bacteria</taxon>
        <taxon>Bacillati</taxon>
        <taxon>Bacillota</taxon>
        <taxon>Bacilli</taxon>
        <taxon>Lactobacillales</taxon>
        <taxon>Lactobacillaceae</taxon>
        <taxon>Lacticaseibacillus</taxon>
    </lineage>
</organism>
<dbReference type="Proteomes" id="UP000388452">
    <property type="component" value="Chromosome"/>
</dbReference>
<protein>
    <submittedName>
        <fullName evidence="2">Type I toxin-antitoxin system Fst family toxin</fullName>
    </submittedName>
</protein>
<dbReference type="AlphaFoldDB" id="A0A5P8JU50"/>
<keyword evidence="1" id="KW-1133">Transmembrane helix</keyword>
<evidence type="ECO:0000313" key="3">
    <source>
        <dbReference type="Proteomes" id="UP000388452"/>
    </source>
</evidence>
<dbReference type="NCBIfam" id="NF033608">
    <property type="entry name" value="type_I_tox_Fst"/>
    <property type="match status" value="1"/>
</dbReference>
<gene>
    <name evidence="2" type="ORF">LM010_14855</name>
</gene>
<dbReference type="EMBL" id="CP045068">
    <property type="protein sequence ID" value="QFQ92588.1"/>
    <property type="molecule type" value="Genomic_DNA"/>
</dbReference>
<accession>A0A5P8JU50</accession>
<proteinExistence type="predicted"/>
<feature type="transmembrane region" description="Helical" evidence="1">
    <location>
        <begin position="5"/>
        <end position="22"/>
    </location>
</feature>
<sequence>MLRDLFTIVVGPVVVGVIIHLIERWLDALDDD</sequence>
<reference evidence="2 3" key="1">
    <citation type="submission" date="2019-10" db="EMBL/GenBank/DDBJ databases">
        <title>Genome sequencing of Lactobacillus manihotivorans.</title>
        <authorList>
            <person name="Kim K."/>
        </authorList>
    </citation>
    <scope>NUCLEOTIDE SEQUENCE [LARGE SCALE GENOMIC DNA]</scope>
    <source>
        <strain evidence="2 3">LM010</strain>
    </source>
</reference>
<evidence type="ECO:0000256" key="1">
    <source>
        <dbReference type="SAM" id="Phobius"/>
    </source>
</evidence>